<dbReference type="GO" id="GO:0046872">
    <property type="term" value="F:metal ion binding"/>
    <property type="evidence" value="ECO:0007669"/>
    <property type="project" value="UniProtKB-UniRule"/>
</dbReference>
<accession>M9YXV2</accession>
<dbReference type="EMBL" id="KC693021">
    <property type="protein sequence ID" value="AGK27090.1"/>
    <property type="molecule type" value="Genomic_DNA"/>
</dbReference>
<comment type="function">
    <text evidence="20">Plays a role in viral genome replication by driving entry of quiescent cells into the cell cycle.</text>
</comment>
<comment type="subcellular location">
    <subcellularLocation>
        <location evidence="1">Host nucleus</location>
    </subcellularLocation>
</comment>
<dbReference type="Pfam" id="PF02703">
    <property type="entry name" value="Adeno_E1A"/>
    <property type="match status" value="1"/>
</dbReference>
<evidence type="ECO:0000313" key="22">
    <source>
        <dbReference type="EMBL" id="AGK27090.1"/>
    </source>
</evidence>
<dbReference type="Proteomes" id="UP000099494">
    <property type="component" value="Segment"/>
</dbReference>
<evidence type="ECO:0000256" key="13">
    <source>
        <dbReference type="ARBA" id="ARBA00022961"/>
    </source>
</evidence>
<evidence type="ECO:0000256" key="2">
    <source>
        <dbReference type="ARBA" id="ARBA00007334"/>
    </source>
</evidence>
<evidence type="ECO:0000256" key="7">
    <source>
        <dbReference type="ARBA" id="ARBA00022581"/>
    </source>
</evidence>
<evidence type="ECO:0000256" key="4">
    <source>
        <dbReference type="ARBA" id="ARBA00022504"/>
    </source>
</evidence>
<evidence type="ECO:0000256" key="16">
    <source>
        <dbReference type="ARBA" id="ARBA00023163"/>
    </source>
</evidence>
<keyword evidence="13" id="KW-1105">Inhibition of host STAT1 by virus</keyword>
<keyword evidence="15 20" id="KW-0010">Activator</keyword>
<evidence type="ECO:0000256" key="18">
    <source>
        <dbReference type="ARBA" id="ARBA00023280"/>
    </source>
</evidence>
<keyword evidence="17" id="KW-0922">Interferon antiviral system evasion</keyword>
<feature type="region of interest" description="Disordered" evidence="21">
    <location>
        <begin position="196"/>
        <end position="232"/>
    </location>
</feature>
<evidence type="ECO:0000256" key="5">
    <source>
        <dbReference type="ARBA" id="ARBA00022518"/>
    </source>
</evidence>
<evidence type="ECO:0000256" key="21">
    <source>
        <dbReference type="SAM" id="MobiDB-lite"/>
    </source>
</evidence>
<keyword evidence="19" id="KW-1078">G1/S host cell cycle checkpoint dysregulation by virus</keyword>
<keyword evidence="5" id="KW-0244">Early protein</keyword>
<evidence type="ECO:0000256" key="12">
    <source>
        <dbReference type="ARBA" id="ARBA00022833"/>
    </source>
</evidence>
<dbReference type="GO" id="GO:0039645">
    <property type="term" value="P:symbiont-mediated perturbation of host cell cycle G1/S transition checkpoint"/>
    <property type="evidence" value="ECO:0007669"/>
    <property type="project" value="UniProtKB-UniRule"/>
</dbReference>
<evidence type="ECO:0000256" key="9">
    <source>
        <dbReference type="ARBA" id="ARBA00022723"/>
    </source>
</evidence>
<keyword evidence="12" id="KW-0862">Zinc</keyword>
<keyword evidence="18 20" id="KW-0899">Viral immunoevasion</keyword>
<comment type="similarity">
    <text evidence="2 20">Belongs to the adenoviridae E1A protein family.</text>
</comment>
<evidence type="ECO:0000256" key="19">
    <source>
        <dbReference type="ARBA" id="ARBA00023309"/>
    </source>
</evidence>
<evidence type="ECO:0000256" key="14">
    <source>
        <dbReference type="ARBA" id="ARBA00023015"/>
    </source>
</evidence>
<dbReference type="PIRSF" id="PIRSF003669">
    <property type="entry name" value="Aden_E1A"/>
    <property type="match status" value="1"/>
</dbReference>
<sequence>MKTWGLDCGLHPQEVDEWLRSEYCPTPGYYGENLSLHDLYDIDVDEPAEGDENEVPVNDFFPDSLLLAVDEGIEVDYPPPLDTPGEPSGSHFMPNLSLEEVDLYCHEDGFPPSDSEGEQSEAKDERLMAEAAATGAAAAARRAWEEEEFRLDCPVLPGHGCASCDYHRKTSGFPEIMCSLCYLRAHGMFVYSPVSDAEGEPDSTTDHSGGPGSPPKLHNTPPRNVPRPVPLRVSGVRRAAVESLHDLIGGEEEQVVPLDLSAKRPPSFKV</sequence>
<reference evidence="22 23" key="1">
    <citation type="journal article" date="2013" name="MBio">
        <title>A novel adenovirus species associated with an acute respiratory outbreak in a baboon colony and evidence of coincident human infection.</title>
        <authorList>
            <person name="Chiu C.Y."/>
            <person name="Yagi S."/>
            <person name="Lu X."/>
            <person name="Yu G."/>
            <person name="Chen E.C."/>
            <person name="Liu M."/>
            <person name="Dick E.J.Jr."/>
            <person name="Carey K.D."/>
            <person name="Erdman D.D."/>
            <person name="Leland M.M."/>
            <person name="Patterson J.L."/>
        </authorList>
    </citation>
    <scope>NUCLEOTIDE SEQUENCE [LARGE SCALE GENOMIC DNA]</scope>
    <source>
        <strain evidence="22">BaAdV-1</strain>
    </source>
</reference>
<evidence type="ECO:0000256" key="17">
    <source>
        <dbReference type="ARBA" id="ARBA00023258"/>
    </source>
</evidence>
<keyword evidence="10" id="KW-0863">Zinc-finger</keyword>
<evidence type="ECO:0000256" key="20">
    <source>
        <dbReference type="PIRNR" id="PIRNR003669"/>
    </source>
</evidence>
<evidence type="ECO:0000256" key="3">
    <source>
        <dbReference type="ARBA" id="ARBA00019274"/>
    </source>
</evidence>
<keyword evidence="4" id="KW-1121">Modulation of host cell cycle by virus</keyword>
<keyword evidence="6" id="KW-1048">Host nucleus</keyword>
<keyword evidence="14 20" id="KW-0805">Transcription regulation</keyword>
<evidence type="ECO:0000256" key="1">
    <source>
        <dbReference type="ARBA" id="ARBA00004147"/>
    </source>
</evidence>
<evidence type="ECO:0000256" key="6">
    <source>
        <dbReference type="ARBA" id="ARBA00022562"/>
    </source>
</evidence>
<dbReference type="GO" id="GO:0006355">
    <property type="term" value="P:regulation of DNA-templated transcription"/>
    <property type="evidence" value="ECO:0007669"/>
    <property type="project" value="InterPro"/>
</dbReference>
<dbReference type="InterPro" id="IPR014410">
    <property type="entry name" value="Aden_E1A"/>
</dbReference>
<evidence type="ECO:0000313" key="23">
    <source>
        <dbReference type="Proteomes" id="UP000099494"/>
    </source>
</evidence>
<evidence type="ECO:0000256" key="11">
    <source>
        <dbReference type="ARBA" id="ARBA00022830"/>
    </source>
</evidence>
<keyword evidence="7 20" id="KW-0945">Host-virus interaction</keyword>
<keyword evidence="8" id="KW-1090">Inhibition of host innate immune response by virus</keyword>
<organism evidence="22 23">
    <name type="scientific">Simian mastadenovirus B</name>
    <dbReference type="NCBI Taxonomy" id="1962299"/>
    <lineage>
        <taxon>Viruses</taxon>
        <taxon>Varidnaviria</taxon>
        <taxon>Bamfordvirae</taxon>
        <taxon>Preplasmiviricota</taxon>
        <taxon>Polisuviricotina</taxon>
        <taxon>Pharingeaviricetes</taxon>
        <taxon>Rowavirales</taxon>
        <taxon>Adenoviridae</taxon>
        <taxon>Mastadenovirus</taxon>
        <taxon>Mastadenovirus longumcaudae</taxon>
    </lineage>
</organism>
<evidence type="ECO:0000256" key="15">
    <source>
        <dbReference type="ARBA" id="ARBA00023159"/>
    </source>
</evidence>
<keyword evidence="11" id="KW-1114">Inhibition of host interferon signaling pathway by virus</keyword>
<keyword evidence="9" id="KW-0479">Metal-binding</keyword>
<evidence type="ECO:0000256" key="10">
    <source>
        <dbReference type="ARBA" id="ARBA00022771"/>
    </source>
</evidence>
<proteinExistence type="inferred from homology"/>
<protein>
    <recommendedName>
        <fullName evidence="3 20">Early E1A protein</fullName>
    </recommendedName>
</protein>
<evidence type="ECO:0000256" key="8">
    <source>
        <dbReference type="ARBA" id="ARBA00022632"/>
    </source>
</evidence>
<name>M9YXV2_9ADEN</name>
<keyword evidence="16 20" id="KW-0804">Transcription</keyword>